<keyword evidence="2" id="KW-1185">Reference proteome</keyword>
<protein>
    <recommendedName>
        <fullName evidence="3">DUF192 domain-containing protein</fullName>
    </recommendedName>
</protein>
<evidence type="ECO:0000313" key="1">
    <source>
        <dbReference type="EMBL" id="AGY91782.1"/>
    </source>
</evidence>
<dbReference type="eggNOG" id="COG1430">
    <property type="taxonomic scope" value="Bacteria"/>
</dbReference>
<proteinExistence type="predicted"/>
<sequence>MRPPIADQSVIMVTSASRTLRLRITLADHFIARLVGLLNQTTPPPPDTGLLLISRRGVHTIGMRFPIDILALDPSLTILRVHPAVEPGRLVPAPRGTAATLELAAGTVPHGLIGRRFQSEEVDTCTCHERRLSR</sequence>
<reference evidence="1 2" key="1">
    <citation type="journal article" date="2013" name="BMC Genomics">
        <title>Genomes of "Spiribacter", a streamlined, successful halophilic bacterium.</title>
        <authorList>
            <person name="Lopez-Perez M."/>
            <person name="Ghai R."/>
            <person name="Leon M.J."/>
            <person name="Rodriguez-Olmos A."/>
            <person name="Copa-Patino J.L."/>
            <person name="Soliveri J."/>
            <person name="Sanchez-Porro C."/>
            <person name="Ventosa A."/>
            <person name="Rodriguez-Valera F."/>
        </authorList>
    </citation>
    <scope>NUCLEOTIDE SEQUENCE [LARGE SCALE GENOMIC DNA]</scope>
    <source>
        <strain evidence="1 2">UAH-SP71</strain>
    </source>
</reference>
<dbReference type="EMBL" id="CP005990">
    <property type="protein sequence ID" value="AGY91782.1"/>
    <property type="molecule type" value="Genomic_DNA"/>
</dbReference>
<dbReference type="Proteomes" id="UP000017640">
    <property type="component" value="Chromosome"/>
</dbReference>
<dbReference type="Gene3D" id="2.60.120.1140">
    <property type="entry name" value="Protein of unknown function DUF192"/>
    <property type="match status" value="1"/>
</dbReference>
<dbReference type="HOGENOM" id="CLU_097039_4_0_6"/>
<dbReference type="InterPro" id="IPR003795">
    <property type="entry name" value="DUF192"/>
</dbReference>
<name>U5T6H3_9GAMM</name>
<organism evidence="1 2">
    <name type="scientific">Spiribacter curvatus</name>
    <dbReference type="NCBI Taxonomy" id="1335757"/>
    <lineage>
        <taxon>Bacteria</taxon>
        <taxon>Pseudomonadati</taxon>
        <taxon>Pseudomonadota</taxon>
        <taxon>Gammaproteobacteria</taxon>
        <taxon>Chromatiales</taxon>
        <taxon>Ectothiorhodospiraceae</taxon>
        <taxon>Spiribacter</taxon>
    </lineage>
</organism>
<dbReference type="AlphaFoldDB" id="U5T6H3"/>
<dbReference type="STRING" id="1335757.SPICUR_03975"/>
<accession>U5T6H3</accession>
<dbReference type="OrthoDB" id="9813379at2"/>
<gene>
    <name evidence="1" type="ORF">SPICUR_03975</name>
</gene>
<dbReference type="KEGG" id="spiu:SPICUR_03975"/>
<dbReference type="InterPro" id="IPR038695">
    <property type="entry name" value="Saro_0823-like_sf"/>
</dbReference>
<evidence type="ECO:0008006" key="3">
    <source>
        <dbReference type="Google" id="ProtNLM"/>
    </source>
</evidence>
<dbReference type="Pfam" id="PF02643">
    <property type="entry name" value="DUF192"/>
    <property type="match status" value="1"/>
</dbReference>
<evidence type="ECO:0000313" key="2">
    <source>
        <dbReference type="Proteomes" id="UP000017640"/>
    </source>
</evidence>